<reference evidence="1" key="2">
    <citation type="journal article" date="2015" name="Data Brief">
        <title>Shoot transcriptome of the giant reed, Arundo donax.</title>
        <authorList>
            <person name="Barrero R.A."/>
            <person name="Guerrero F.D."/>
            <person name="Moolhuijzen P."/>
            <person name="Goolsby J.A."/>
            <person name="Tidwell J."/>
            <person name="Bellgard S.E."/>
            <person name="Bellgard M.I."/>
        </authorList>
    </citation>
    <scope>NUCLEOTIDE SEQUENCE</scope>
    <source>
        <tissue evidence="1">Shoot tissue taken approximately 20 cm above the soil surface</tissue>
    </source>
</reference>
<protein>
    <submittedName>
        <fullName evidence="1">Uncharacterized protein</fullName>
    </submittedName>
</protein>
<name>A0A0A9AVZ0_ARUDO</name>
<accession>A0A0A9AVZ0</accession>
<dbReference type="EMBL" id="GBRH01242599">
    <property type="protein sequence ID" value="JAD55296.1"/>
    <property type="molecule type" value="Transcribed_RNA"/>
</dbReference>
<proteinExistence type="predicted"/>
<dbReference type="AlphaFoldDB" id="A0A0A9AVZ0"/>
<reference evidence="1" key="1">
    <citation type="submission" date="2014-09" db="EMBL/GenBank/DDBJ databases">
        <authorList>
            <person name="Magalhaes I.L.F."/>
            <person name="Oliveira U."/>
            <person name="Santos F.R."/>
            <person name="Vidigal T.H.D.A."/>
            <person name="Brescovit A.D."/>
            <person name="Santos A.J."/>
        </authorList>
    </citation>
    <scope>NUCLEOTIDE SEQUENCE</scope>
    <source>
        <tissue evidence="1">Shoot tissue taken approximately 20 cm above the soil surface</tissue>
    </source>
</reference>
<evidence type="ECO:0000313" key="1">
    <source>
        <dbReference type="EMBL" id="JAD55296.1"/>
    </source>
</evidence>
<sequence>MRRADKTPMAGGIPPERLLNARLMFSSCLHSESDAGMPPSRELKLRFTCLRSRSWPSSDGMVPPR</sequence>
<organism evidence="1">
    <name type="scientific">Arundo donax</name>
    <name type="common">Giant reed</name>
    <name type="synonym">Donax arundinaceus</name>
    <dbReference type="NCBI Taxonomy" id="35708"/>
    <lineage>
        <taxon>Eukaryota</taxon>
        <taxon>Viridiplantae</taxon>
        <taxon>Streptophyta</taxon>
        <taxon>Embryophyta</taxon>
        <taxon>Tracheophyta</taxon>
        <taxon>Spermatophyta</taxon>
        <taxon>Magnoliopsida</taxon>
        <taxon>Liliopsida</taxon>
        <taxon>Poales</taxon>
        <taxon>Poaceae</taxon>
        <taxon>PACMAD clade</taxon>
        <taxon>Arundinoideae</taxon>
        <taxon>Arundineae</taxon>
        <taxon>Arundo</taxon>
    </lineage>
</organism>